<dbReference type="InterPro" id="IPR041664">
    <property type="entry name" value="AAA_16"/>
</dbReference>
<sequence>MITDYAVLQPEIQPEREVIMARDGELDHLSTVLEPITHGVAPAGAFIYGPSGAGKTCAVRRVTSELPRSIYVNCLSSHTRRSVLNRVLEGVGYGPALERRSGRP</sequence>
<dbReference type="Proteomes" id="UP000324021">
    <property type="component" value="Unassembled WGS sequence"/>
</dbReference>
<dbReference type="AlphaFoldDB" id="A0A1G6URY1"/>
<reference evidence="2 3" key="1">
    <citation type="submission" date="2016-10" db="EMBL/GenBank/DDBJ databases">
        <authorList>
            <person name="Varghese N."/>
            <person name="Submissions S."/>
        </authorList>
    </citation>
    <scope>NUCLEOTIDE SEQUENCE [LARGE SCALE GENOMIC DNA]</scope>
    <source>
        <strain evidence="2 3">CDM_1</strain>
    </source>
</reference>
<dbReference type="EMBL" id="FMZP01000023">
    <property type="protein sequence ID" value="SDD44138.1"/>
    <property type="molecule type" value="Genomic_DNA"/>
</dbReference>
<accession>A0A1G6URY1</accession>
<evidence type="ECO:0000313" key="2">
    <source>
        <dbReference type="EMBL" id="SDD44138.1"/>
    </source>
</evidence>
<organism evidence="2 3">
    <name type="scientific">Natrinema hispanicum</name>
    <dbReference type="NCBI Taxonomy" id="392421"/>
    <lineage>
        <taxon>Archaea</taxon>
        <taxon>Methanobacteriati</taxon>
        <taxon>Methanobacteriota</taxon>
        <taxon>Stenosarchaea group</taxon>
        <taxon>Halobacteria</taxon>
        <taxon>Halobacteriales</taxon>
        <taxon>Natrialbaceae</taxon>
        <taxon>Natrinema</taxon>
    </lineage>
</organism>
<evidence type="ECO:0000313" key="3">
    <source>
        <dbReference type="Proteomes" id="UP000324021"/>
    </source>
</evidence>
<name>A0A1G6URY1_9EURY</name>
<gene>
    <name evidence="2" type="ORF">SAMN05192552_102328</name>
</gene>
<dbReference type="RefSeq" id="WP_149782413.1">
    <property type="nucleotide sequence ID" value="NZ_FMZP01000023.1"/>
</dbReference>
<dbReference type="Pfam" id="PF13191">
    <property type="entry name" value="AAA_16"/>
    <property type="match status" value="1"/>
</dbReference>
<dbReference type="Gene3D" id="3.40.50.300">
    <property type="entry name" value="P-loop containing nucleotide triphosphate hydrolases"/>
    <property type="match status" value="1"/>
</dbReference>
<dbReference type="SUPFAM" id="SSF52540">
    <property type="entry name" value="P-loop containing nucleoside triphosphate hydrolases"/>
    <property type="match status" value="1"/>
</dbReference>
<dbReference type="InterPro" id="IPR027417">
    <property type="entry name" value="P-loop_NTPase"/>
</dbReference>
<evidence type="ECO:0000259" key="1">
    <source>
        <dbReference type="Pfam" id="PF13191"/>
    </source>
</evidence>
<feature type="domain" description="Orc1-like AAA ATPase" evidence="1">
    <location>
        <begin position="21"/>
        <end position="79"/>
    </location>
</feature>
<proteinExistence type="predicted"/>
<protein>
    <submittedName>
        <fullName evidence="2">AAA domain-containing protein</fullName>
    </submittedName>
</protein>